<dbReference type="AlphaFoldDB" id="D8IXH3"/>
<dbReference type="EMBL" id="CP002039">
    <property type="protein sequence ID" value="ADJ64075.1"/>
    <property type="molecule type" value="Genomic_DNA"/>
</dbReference>
<evidence type="ECO:0000256" key="1">
    <source>
        <dbReference type="SAM" id="SignalP"/>
    </source>
</evidence>
<dbReference type="KEGG" id="hse:Hsero_2576"/>
<dbReference type="Proteomes" id="UP000000329">
    <property type="component" value="Chromosome"/>
</dbReference>
<dbReference type="HOGENOM" id="CLU_103262_5_0_4"/>
<organism evidence="3 4">
    <name type="scientific">Herbaspirillum seropedicae (strain SmR1)</name>
    <dbReference type="NCBI Taxonomy" id="757424"/>
    <lineage>
        <taxon>Bacteria</taxon>
        <taxon>Pseudomonadati</taxon>
        <taxon>Pseudomonadota</taxon>
        <taxon>Betaproteobacteria</taxon>
        <taxon>Burkholderiales</taxon>
        <taxon>Oxalobacteraceae</taxon>
        <taxon>Herbaspirillum</taxon>
    </lineage>
</organism>
<sequence>MKWWCADEYRLCQGARMRMARAAILALLLVAGTPAGAQQVCSASSSPVSFGLYDPQSSATIDNAGSISVTCQATVSLLMAYTVKLSSGNSGALSQRKMLSGANSLNYQVYTDAARSSIWGDGSSGTSFITDGYLLQVLTPVVKHYTVYGRVPGSQNVKAGSYLDTLTILITY</sequence>
<dbReference type="InterPro" id="IPR007893">
    <property type="entry name" value="Spore_coat_U/FanG"/>
</dbReference>
<feature type="chain" id="PRO_5003115690" evidence="1">
    <location>
        <begin position="38"/>
        <end position="172"/>
    </location>
</feature>
<dbReference type="Pfam" id="PF05229">
    <property type="entry name" value="SCPU"/>
    <property type="match status" value="1"/>
</dbReference>
<evidence type="ECO:0000313" key="3">
    <source>
        <dbReference type="EMBL" id="ADJ64075.1"/>
    </source>
</evidence>
<name>D8IXH3_HERSS</name>
<dbReference type="PANTHER" id="PTHR37089:SF3">
    <property type="entry name" value="EXPORTED PROTEIN"/>
    <property type="match status" value="1"/>
</dbReference>
<reference evidence="3 4" key="1">
    <citation type="submission" date="2010-04" db="EMBL/GenBank/DDBJ databases">
        <title>The genome of Herbaspirillum seropedicae SmR1, an endophytic, nitrogen-fixing, plant-growth promoting beta-Proteobacteria.</title>
        <authorList>
            <person name="Pedrosa F.O."/>
            <person name="Monteiro R.A."/>
            <person name="Wassem R."/>
            <person name="Cruz L.M."/>
            <person name="Ayub R.A."/>
            <person name="Colauto N.B."/>
            <person name="Fernandez M.A."/>
            <person name="Fungaro M.H.P."/>
            <person name="Grisard E.C."/>
            <person name="Hungria M."/>
            <person name="Madeira H.M.F."/>
            <person name="Nodari R.O."/>
            <person name="Osaku C.A."/>
            <person name="Petzl-Erler M.L."/>
            <person name="Terenzi H."/>
            <person name="Vieira L.G.E."/>
            <person name="Almeida M.I.M."/>
            <person name="Alves L.R."/>
            <person name="Arantes O.M.N."/>
            <person name="Balsanelli E."/>
            <person name="Barcellos F.G."/>
            <person name="Baura V.A."/>
            <person name="Binde D.R."/>
            <person name="Campo R.J."/>
            <person name="Chubatsu L.S."/>
            <person name="Chueire L.M.O."/>
            <person name="Ciferri R.R."/>
            <person name="Correa L.C."/>
            <person name="da Conceicao Silva J.L."/>
            <person name="Dabul A.N.G."/>
            <person name="Dambros B.P."/>
            <person name="Faoro H."/>
            <person name="Favetti A."/>
            <person name="Friedermann G."/>
            <person name="Furlaneto M.C."/>
            <person name="Gasques L.S."/>
            <person name="Gimenes C.C.T."/>
            <person name="Gioppo N.M.R."/>
            <person name="Glienke-Blanco C."/>
            <person name="Godoy L.P."/>
            <person name="Guerra M.P."/>
            <person name="Karp S."/>
            <person name="Kava-Cordeiro V."/>
            <person name="Margarido V.P."/>
            <person name="Mathioni S.M."/>
            <person name="Menck-Soares M.A."/>
            <person name="Murace N.K."/>
            <person name="Nicolas M.F."/>
            <person name="Oliveira C.E.C."/>
            <person name="Pagnan N.A.B."/>
            <person name="Pamphile J.A."/>
            <person name="Patussi E.V."/>
            <person name="Pereira L.F.P."/>
            <person name="Pereira-Ferrari L."/>
            <person name="Pinto F.G.S."/>
            <person name="Precoma C."/>
            <person name="Prioli A.J."/>
            <person name="Prioli S.M.A.P."/>
            <person name="Raittz R.T."/>
            <person name="Ramos H.J.O."/>
            <person name="Ribeiro E.M.S.F."/>
            <person name="Rigo L.U."/>
            <person name="Rocha C.L.M.S.C."/>
            <person name="Rocha S.N."/>
            <person name="Santos K."/>
            <person name="Satori D."/>
            <person name="Silva A.G."/>
            <person name="Simao R.C.G."/>
            <person name="Soares M.A.M."/>
            <person name="Souza E.M."/>
            <person name="Steffens M.B.R."/>
            <person name="Steindel M."/>
            <person name="Tadra-Sfeir M.Z."/>
            <person name="Takahashi E.K."/>
            <person name="Torres R.A."/>
            <person name="Valle J.S."/>
            <person name="Vernal J.I."/>
            <person name="Vilas-Boas L.A."/>
            <person name="Watanabe M.A.E."/>
            <person name="Weiss V.A."/>
            <person name="Yates M.A."/>
            <person name="Souza E.M."/>
        </authorList>
    </citation>
    <scope>NUCLEOTIDE SEQUENCE [LARGE SCALE GENOMIC DNA]</scope>
    <source>
        <strain evidence="3 4">SmR1</strain>
    </source>
</reference>
<dbReference type="InterPro" id="IPR053167">
    <property type="entry name" value="Spore_coat_component"/>
</dbReference>
<feature type="signal peptide" evidence="1">
    <location>
        <begin position="1"/>
        <end position="37"/>
    </location>
</feature>
<evidence type="ECO:0000259" key="2">
    <source>
        <dbReference type="Pfam" id="PF05229"/>
    </source>
</evidence>
<protein>
    <submittedName>
        <fullName evidence="3">Spore coat U domain protein</fullName>
    </submittedName>
</protein>
<evidence type="ECO:0000313" key="4">
    <source>
        <dbReference type="Proteomes" id="UP000000329"/>
    </source>
</evidence>
<keyword evidence="1" id="KW-0732">Signal</keyword>
<dbReference type="eggNOG" id="COG5430">
    <property type="taxonomic scope" value="Bacteria"/>
</dbReference>
<proteinExistence type="predicted"/>
<dbReference type="SMART" id="SM00972">
    <property type="entry name" value="SCPU"/>
    <property type="match status" value="1"/>
</dbReference>
<gene>
    <name evidence="3" type="ordered locus">Hsero_2576</name>
</gene>
<keyword evidence="4" id="KW-1185">Reference proteome</keyword>
<dbReference type="PANTHER" id="PTHR37089">
    <property type="entry name" value="PROTEIN U-RELATED"/>
    <property type="match status" value="1"/>
</dbReference>
<dbReference type="STRING" id="757424.Hsero_2576"/>
<accession>D8IXH3</accession>
<feature type="domain" description="Spore coat protein U/FanG" evidence="2">
    <location>
        <begin position="35"/>
        <end position="168"/>
    </location>
</feature>